<dbReference type="InterPro" id="IPR003597">
    <property type="entry name" value="Ig_C1-set"/>
</dbReference>
<keyword evidence="2" id="KW-0732">Signal</keyword>
<gene>
    <name evidence="4" type="ORF">EOD39_16411</name>
</gene>
<reference evidence="4 5" key="1">
    <citation type="submission" date="2019-01" db="EMBL/GenBank/DDBJ databases">
        <title>Draft Genome and Complete Hox-Cluster Characterization of the Sterlet Sturgeon (Acipenser ruthenus).</title>
        <authorList>
            <person name="Wei Q."/>
        </authorList>
    </citation>
    <scope>NUCLEOTIDE SEQUENCE [LARGE SCALE GENOMIC DNA]</scope>
    <source>
        <strain evidence="4">WHYD16114868_AA</strain>
        <tissue evidence="4">Blood</tissue>
    </source>
</reference>
<proteinExistence type="predicted"/>
<dbReference type="InterPro" id="IPR050380">
    <property type="entry name" value="Immune_Resp_Modulators"/>
</dbReference>
<dbReference type="EMBL" id="SCEB01002061">
    <property type="protein sequence ID" value="RXM95833.1"/>
    <property type="molecule type" value="Genomic_DNA"/>
</dbReference>
<keyword evidence="1" id="KW-0393">Immunoglobulin domain</keyword>
<evidence type="ECO:0000256" key="2">
    <source>
        <dbReference type="SAM" id="SignalP"/>
    </source>
</evidence>
<dbReference type="SMART" id="SM00407">
    <property type="entry name" value="IGc1"/>
    <property type="match status" value="1"/>
</dbReference>
<dbReference type="AlphaFoldDB" id="A0A444V5X1"/>
<dbReference type="PROSITE" id="PS50835">
    <property type="entry name" value="IG_LIKE"/>
    <property type="match status" value="1"/>
</dbReference>
<dbReference type="CDD" id="cd00098">
    <property type="entry name" value="IgC1"/>
    <property type="match status" value="1"/>
</dbReference>
<sequence length="143" mass="15984">MESRLRVSFFCLSVLLLHKPAETTSPPNIHLLPLPCEDIVPPDPILTCIVADFHPQNITVNWQVNGILHSVEKASPIPNGIDGKEKAFILISHLEISMEEWKRGTTYSCVVSHDSTTKNKTISLCTGDKNPERLAFKYSIMCL</sequence>
<evidence type="ECO:0000313" key="4">
    <source>
        <dbReference type="EMBL" id="RXM95833.1"/>
    </source>
</evidence>
<feature type="chain" id="PRO_5019450920" evidence="2">
    <location>
        <begin position="24"/>
        <end position="143"/>
    </location>
</feature>
<feature type="domain" description="Ig-like" evidence="3">
    <location>
        <begin position="27"/>
        <end position="123"/>
    </location>
</feature>
<dbReference type="InterPro" id="IPR007110">
    <property type="entry name" value="Ig-like_dom"/>
</dbReference>
<accession>A0A444V5X1</accession>
<keyword evidence="5" id="KW-1185">Reference proteome</keyword>
<feature type="signal peptide" evidence="2">
    <location>
        <begin position="1"/>
        <end position="23"/>
    </location>
</feature>
<evidence type="ECO:0000313" key="5">
    <source>
        <dbReference type="Proteomes" id="UP000289886"/>
    </source>
</evidence>
<comment type="caution">
    <text evidence="4">The sequence shown here is derived from an EMBL/GenBank/DDBJ whole genome shotgun (WGS) entry which is preliminary data.</text>
</comment>
<evidence type="ECO:0000259" key="3">
    <source>
        <dbReference type="PROSITE" id="PS50835"/>
    </source>
</evidence>
<dbReference type="InterPro" id="IPR036179">
    <property type="entry name" value="Ig-like_dom_sf"/>
</dbReference>
<dbReference type="PROSITE" id="PS00290">
    <property type="entry name" value="IG_MHC"/>
    <property type="match status" value="1"/>
</dbReference>
<dbReference type="Proteomes" id="UP000289886">
    <property type="component" value="Unassembled WGS sequence"/>
</dbReference>
<dbReference type="Pfam" id="PF07654">
    <property type="entry name" value="C1-set"/>
    <property type="match status" value="1"/>
</dbReference>
<evidence type="ECO:0000256" key="1">
    <source>
        <dbReference type="ARBA" id="ARBA00023319"/>
    </source>
</evidence>
<name>A0A444V5X1_ACIRT</name>
<dbReference type="PANTHER" id="PTHR23411">
    <property type="entry name" value="TAPASIN"/>
    <property type="match status" value="1"/>
</dbReference>
<dbReference type="InterPro" id="IPR013783">
    <property type="entry name" value="Ig-like_fold"/>
</dbReference>
<protein>
    <submittedName>
        <fullName evidence="4">Ig lambda-2 chain C region</fullName>
    </submittedName>
</protein>
<dbReference type="SUPFAM" id="SSF48726">
    <property type="entry name" value="Immunoglobulin"/>
    <property type="match status" value="1"/>
</dbReference>
<dbReference type="Gene3D" id="2.60.40.10">
    <property type="entry name" value="Immunoglobulins"/>
    <property type="match status" value="1"/>
</dbReference>
<organism evidence="4 5">
    <name type="scientific">Acipenser ruthenus</name>
    <name type="common">Sterlet sturgeon</name>
    <dbReference type="NCBI Taxonomy" id="7906"/>
    <lineage>
        <taxon>Eukaryota</taxon>
        <taxon>Metazoa</taxon>
        <taxon>Chordata</taxon>
        <taxon>Craniata</taxon>
        <taxon>Vertebrata</taxon>
        <taxon>Euteleostomi</taxon>
        <taxon>Actinopterygii</taxon>
        <taxon>Chondrostei</taxon>
        <taxon>Acipenseriformes</taxon>
        <taxon>Acipenseridae</taxon>
        <taxon>Acipenser</taxon>
    </lineage>
</organism>
<dbReference type="InterPro" id="IPR003006">
    <property type="entry name" value="Ig/MHC_CS"/>
</dbReference>